<accession>A0A1G5W606</accession>
<dbReference type="EMBL" id="FMXB01000007">
    <property type="protein sequence ID" value="SDA52685.1"/>
    <property type="molecule type" value="Genomic_DNA"/>
</dbReference>
<dbReference type="Pfam" id="PF07859">
    <property type="entry name" value="Abhydrolase_3"/>
    <property type="match status" value="1"/>
</dbReference>
<keyword evidence="4" id="KW-1185">Reference proteome</keyword>
<evidence type="ECO:0000313" key="3">
    <source>
        <dbReference type="EMBL" id="SDA52685.1"/>
    </source>
</evidence>
<evidence type="ECO:0000256" key="1">
    <source>
        <dbReference type="ARBA" id="ARBA00022801"/>
    </source>
</evidence>
<feature type="domain" description="Alpha/beta hydrolase fold-3" evidence="2">
    <location>
        <begin position="75"/>
        <end position="271"/>
    </location>
</feature>
<evidence type="ECO:0000259" key="2">
    <source>
        <dbReference type="Pfam" id="PF07859"/>
    </source>
</evidence>
<dbReference type="OrthoDB" id="33195at2157"/>
<dbReference type="InterPro" id="IPR050300">
    <property type="entry name" value="GDXG_lipolytic_enzyme"/>
</dbReference>
<protein>
    <submittedName>
        <fullName evidence="3">Acetyl esterase/lipase</fullName>
    </submittedName>
</protein>
<name>A0A1G5W606_9EURY</name>
<gene>
    <name evidence="3" type="ORF">SAMN02910315_01129</name>
</gene>
<dbReference type="PANTHER" id="PTHR48081:SF8">
    <property type="entry name" value="ALPHA_BETA HYDROLASE FOLD-3 DOMAIN-CONTAINING PROTEIN-RELATED"/>
    <property type="match status" value="1"/>
</dbReference>
<dbReference type="SUPFAM" id="SSF53474">
    <property type="entry name" value="alpha/beta-Hydrolases"/>
    <property type="match status" value="1"/>
</dbReference>
<dbReference type="RefSeq" id="WP_149731700.1">
    <property type="nucleotide sequence ID" value="NZ_FMXB01000007.1"/>
</dbReference>
<sequence length="292" mass="33422">MSKMSKIVETVMDKKHREYVDDADKADEHMQERSLDEDEVYKIPKMPYHTKVESRDMFDCQMIVYNDVEDAERLVIYLHGGIYVNEMRKPHVIFCDKLAKKVNACVFAPVYPLAPNHTYEETYEIVEKLYRHLLEMDKPIVIMGDSAGGGLSVAFCEYLAANDLPQPQNLIPISPWLDVSMSGDYDEVEFDPMLGIDGLREMGETWAGDLDPKDYKVSPMFGDVSNLAKTTLFVGTHEIFYPDVVKFYNKLIENGVDAELNVGEEMTHVYAIYPLVPESKEAFNHIVEVILD</sequence>
<organism evidence="3 4">
    <name type="scientific">Methanobrevibacter millerae</name>
    <dbReference type="NCBI Taxonomy" id="230361"/>
    <lineage>
        <taxon>Archaea</taxon>
        <taxon>Methanobacteriati</taxon>
        <taxon>Methanobacteriota</taxon>
        <taxon>Methanomada group</taxon>
        <taxon>Methanobacteria</taxon>
        <taxon>Methanobacteriales</taxon>
        <taxon>Methanobacteriaceae</taxon>
        <taxon>Methanobrevibacter</taxon>
    </lineage>
</organism>
<dbReference type="Proteomes" id="UP000323439">
    <property type="component" value="Unassembled WGS sequence"/>
</dbReference>
<evidence type="ECO:0000313" key="4">
    <source>
        <dbReference type="Proteomes" id="UP000323439"/>
    </source>
</evidence>
<dbReference type="GO" id="GO:0016787">
    <property type="term" value="F:hydrolase activity"/>
    <property type="evidence" value="ECO:0007669"/>
    <property type="project" value="UniProtKB-KW"/>
</dbReference>
<proteinExistence type="predicted"/>
<dbReference type="PANTHER" id="PTHR48081">
    <property type="entry name" value="AB HYDROLASE SUPERFAMILY PROTEIN C4A8.06C"/>
    <property type="match status" value="1"/>
</dbReference>
<dbReference type="Gene3D" id="3.40.50.1820">
    <property type="entry name" value="alpha/beta hydrolase"/>
    <property type="match status" value="1"/>
</dbReference>
<dbReference type="InterPro" id="IPR029058">
    <property type="entry name" value="AB_hydrolase_fold"/>
</dbReference>
<dbReference type="InterPro" id="IPR013094">
    <property type="entry name" value="AB_hydrolase_3"/>
</dbReference>
<keyword evidence="1" id="KW-0378">Hydrolase</keyword>
<dbReference type="AlphaFoldDB" id="A0A1G5W606"/>
<reference evidence="3 4" key="1">
    <citation type="submission" date="2016-10" db="EMBL/GenBank/DDBJ databases">
        <authorList>
            <person name="Varghese N."/>
            <person name="Submissions S."/>
        </authorList>
    </citation>
    <scope>NUCLEOTIDE SEQUENCE [LARGE SCALE GENOMIC DNA]</scope>
    <source>
        <strain evidence="3 4">DSM 16643</strain>
    </source>
</reference>